<gene>
    <name evidence="5" type="ORF">QBC46DRAFT_69450</name>
</gene>
<keyword evidence="2" id="KW-0560">Oxidoreductase</keyword>
<proteinExistence type="inferred from homology"/>
<evidence type="ECO:0000256" key="1">
    <source>
        <dbReference type="ARBA" id="ARBA00008056"/>
    </source>
</evidence>
<evidence type="ECO:0000313" key="5">
    <source>
        <dbReference type="EMBL" id="KAK3942637.1"/>
    </source>
</evidence>
<reference evidence="6" key="1">
    <citation type="journal article" date="2023" name="Mol. Phylogenet. Evol.">
        <title>Genome-scale phylogeny and comparative genomics of the fungal order Sordariales.</title>
        <authorList>
            <person name="Hensen N."/>
            <person name="Bonometti L."/>
            <person name="Westerberg I."/>
            <person name="Brannstrom I.O."/>
            <person name="Guillou S."/>
            <person name="Cros-Aarteil S."/>
            <person name="Calhoun S."/>
            <person name="Haridas S."/>
            <person name="Kuo A."/>
            <person name="Mondo S."/>
            <person name="Pangilinan J."/>
            <person name="Riley R."/>
            <person name="LaButti K."/>
            <person name="Andreopoulos B."/>
            <person name="Lipzen A."/>
            <person name="Chen C."/>
            <person name="Yan M."/>
            <person name="Daum C."/>
            <person name="Ng V."/>
            <person name="Clum A."/>
            <person name="Steindorff A."/>
            <person name="Ohm R.A."/>
            <person name="Martin F."/>
            <person name="Silar P."/>
            <person name="Natvig D.O."/>
            <person name="Lalanne C."/>
            <person name="Gautier V."/>
            <person name="Ament-Velasquez S.L."/>
            <person name="Kruys A."/>
            <person name="Hutchinson M.I."/>
            <person name="Powell A.J."/>
            <person name="Barry K."/>
            <person name="Miller A.N."/>
            <person name="Grigoriev I.V."/>
            <person name="Debuchy R."/>
            <person name="Gladieux P."/>
            <person name="Hiltunen Thoren M."/>
            <person name="Johannesson H."/>
        </authorList>
    </citation>
    <scope>NUCLEOTIDE SEQUENCE [LARGE SCALE GENOMIC DNA]</scope>
    <source>
        <strain evidence="6">CBS 340.73</strain>
    </source>
</reference>
<dbReference type="SUPFAM" id="SSF51197">
    <property type="entry name" value="Clavaminate synthase-like"/>
    <property type="match status" value="1"/>
</dbReference>
<feature type="domain" description="Fe2OG dioxygenase" evidence="4">
    <location>
        <begin position="166"/>
        <end position="271"/>
    </location>
</feature>
<dbReference type="Gene3D" id="2.60.120.330">
    <property type="entry name" value="B-lactam Antibiotic, Isopenicillin N Synthase, Chain"/>
    <property type="match status" value="1"/>
</dbReference>
<dbReference type="GO" id="GO:0016491">
    <property type="term" value="F:oxidoreductase activity"/>
    <property type="evidence" value="ECO:0007669"/>
    <property type="project" value="UniProtKB-KW"/>
</dbReference>
<dbReference type="InterPro" id="IPR044861">
    <property type="entry name" value="IPNS-like_FE2OG_OXY"/>
</dbReference>
<evidence type="ECO:0000313" key="6">
    <source>
        <dbReference type="Proteomes" id="UP001303473"/>
    </source>
</evidence>
<sequence length="325" mass="36303">MSAPDLDTVAAPSRPPPLLTEAQLQQICRQGYLDLDLASTAVYKDLDGLFANSSTFLDLPTERKAQLYPSIPGDTEHGYSHIPDEKEFLTLRYRPSAQCTEKPSDEEERVCADLEGLMERVWNDLARLLHRMLHDISAYLGSIDPSAWDPLISESLQLPSSREAATPTLLRVFRYYAERGVAEPHRDLGLLTVCVTRGKGLQLWDRLGPPSPKEEADRSRPSQDRWRDAGEITVMVGDTLRVLSGNRVPAAAHRVIATDKGRSSIVFALRSSLRSTIDLEDFGGYGQVKARVLWNEIRKSRVNVNAQRDAREEQIAKNRKGASIA</sequence>
<dbReference type="Pfam" id="PF03171">
    <property type="entry name" value="2OG-FeII_Oxy"/>
    <property type="match status" value="1"/>
</dbReference>
<comment type="caution">
    <text evidence="5">The sequence shown here is derived from an EMBL/GenBank/DDBJ whole genome shotgun (WGS) entry which is preliminary data.</text>
</comment>
<dbReference type="PROSITE" id="PS51471">
    <property type="entry name" value="FE2OG_OXY"/>
    <property type="match status" value="1"/>
</dbReference>
<dbReference type="InterPro" id="IPR027443">
    <property type="entry name" value="IPNS-like_sf"/>
</dbReference>
<protein>
    <recommendedName>
        <fullName evidence="4">Fe2OG dioxygenase domain-containing protein</fullName>
    </recommendedName>
</protein>
<evidence type="ECO:0000259" key="4">
    <source>
        <dbReference type="PROSITE" id="PS51471"/>
    </source>
</evidence>
<comment type="similarity">
    <text evidence="1 2">Belongs to the iron/ascorbate-dependent oxidoreductase family.</text>
</comment>
<dbReference type="GO" id="GO:0046872">
    <property type="term" value="F:metal ion binding"/>
    <property type="evidence" value="ECO:0007669"/>
    <property type="project" value="UniProtKB-KW"/>
</dbReference>
<dbReference type="InterPro" id="IPR050231">
    <property type="entry name" value="Iron_ascorbate_oxido_reductase"/>
</dbReference>
<keyword evidence="6" id="KW-1185">Reference proteome</keyword>
<feature type="region of interest" description="Disordered" evidence="3">
    <location>
        <begin position="205"/>
        <end position="228"/>
    </location>
</feature>
<feature type="compositionally biased region" description="Basic and acidic residues" evidence="3">
    <location>
        <begin position="212"/>
        <end position="228"/>
    </location>
</feature>
<dbReference type="Proteomes" id="UP001303473">
    <property type="component" value="Unassembled WGS sequence"/>
</dbReference>
<evidence type="ECO:0000256" key="2">
    <source>
        <dbReference type="RuleBase" id="RU003682"/>
    </source>
</evidence>
<dbReference type="EMBL" id="MU853772">
    <property type="protein sequence ID" value="KAK3942637.1"/>
    <property type="molecule type" value="Genomic_DNA"/>
</dbReference>
<evidence type="ECO:0000256" key="3">
    <source>
        <dbReference type="SAM" id="MobiDB-lite"/>
    </source>
</evidence>
<organism evidence="5 6">
    <name type="scientific">Diplogelasinospora grovesii</name>
    <dbReference type="NCBI Taxonomy" id="303347"/>
    <lineage>
        <taxon>Eukaryota</taxon>
        <taxon>Fungi</taxon>
        <taxon>Dikarya</taxon>
        <taxon>Ascomycota</taxon>
        <taxon>Pezizomycotina</taxon>
        <taxon>Sordariomycetes</taxon>
        <taxon>Sordariomycetidae</taxon>
        <taxon>Sordariales</taxon>
        <taxon>Diplogelasinosporaceae</taxon>
        <taxon>Diplogelasinospora</taxon>
    </lineage>
</organism>
<keyword evidence="2" id="KW-0479">Metal-binding</keyword>
<dbReference type="AlphaFoldDB" id="A0AAN6NBD2"/>
<dbReference type="InterPro" id="IPR005123">
    <property type="entry name" value="Oxoglu/Fe-dep_dioxygenase_dom"/>
</dbReference>
<dbReference type="PANTHER" id="PTHR47990">
    <property type="entry name" value="2-OXOGLUTARATE (2OG) AND FE(II)-DEPENDENT OXYGENASE SUPERFAMILY PROTEIN-RELATED"/>
    <property type="match status" value="1"/>
</dbReference>
<name>A0AAN6NBD2_9PEZI</name>
<keyword evidence="2" id="KW-0408">Iron</keyword>
<accession>A0AAN6NBD2</accession>